<feature type="transmembrane region" description="Helical" evidence="10">
    <location>
        <begin position="128"/>
        <end position="151"/>
    </location>
</feature>
<evidence type="ECO:0000313" key="11">
    <source>
        <dbReference type="EMBL" id="KAF3054393.1"/>
    </source>
</evidence>
<keyword evidence="4 10" id="KW-0812">Transmembrane</keyword>
<dbReference type="GO" id="GO:0004984">
    <property type="term" value="F:olfactory receptor activity"/>
    <property type="evidence" value="ECO:0007669"/>
    <property type="project" value="InterPro"/>
</dbReference>
<comment type="caution">
    <text evidence="10">Lacks conserved residue(s) required for the propagation of feature annotation.</text>
</comment>
<evidence type="ECO:0000313" key="12">
    <source>
        <dbReference type="Proteomes" id="UP000479987"/>
    </source>
</evidence>
<dbReference type="InterPro" id="IPR004117">
    <property type="entry name" value="7tm6_olfct_rcpt"/>
</dbReference>
<protein>
    <recommendedName>
        <fullName evidence="10">Odorant receptor</fullName>
    </recommendedName>
</protein>
<proteinExistence type="inferred from homology"/>
<comment type="similarity">
    <text evidence="10">Belongs to the insect chemoreceptor superfamily. Heteromeric odorant receptor channel (TC 1.A.69) family.</text>
</comment>
<dbReference type="Proteomes" id="UP000479987">
    <property type="component" value="Unassembled WGS sequence"/>
</dbReference>
<keyword evidence="2" id="KW-1003">Cell membrane</keyword>
<dbReference type="GO" id="GO:0005886">
    <property type="term" value="C:plasma membrane"/>
    <property type="evidence" value="ECO:0007669"/>
    <property type="project" value="UniProtKB-SubCell"/>
</dbReference>
<dbReference type="PANTHER" id="PTHR21137">
    <property type="entry name" value="ODORANT RECEPTOR"/>
    <property type="match status" value="1"/>
</dbReference>
<evidence type="ECO:0000256" key="5">
    <source>
        <dbReference type="ARBA" id="ARBA00022725"/>
    </source>
</evidence>
<evidence type="ECO:0000256" key="1">
    <source>
        <dbReference type="ARBA" id="ARBA00004651"/>
    </source>
</evidence>
<name>A0A6G1LQP9_9HYME</name>
<evidence type="ECO:0000256" key="7">
    <source>
        <dbReference type="ARBA" id="ARBA00023136"/>
    </source>
</evidence>
<feature type="transmembrane region" description="Helical" evidence="10">
    <location>
        <begin position="269"/>
        <end position="289"/>
    </location>
</feature>
<comment type="subcellular location">
    <subcellularLocation>
        <location evidence="1 10">Cell membrane</location>
        <topology evidence="1 10">Multi-pass membrane protein</topology>
    </subcellularLocation>
</comment>
<keyword evidence="5 10" id="KW-0552">Olfaction</keyword>
<keyword evidence="12" id="KW-1185">Reference proteome</keyword>
<evidence type="ECO:0000256" key="3">
    <source>
        <dbReference type="ARBA" id="ARBA00022606"/>
    </source>
</evidence>
<keyword evidence="6 10" id="KW-1133">Transmembrane helix</keyword>
<dbReference type="EMBL" id="SGBU01000033">
    <property type="protein sequence ID" value="KAF3054393.1"/>
    <property type="molecule type" value="Genomic_DNA"/>
</dbReference>
<dbReference type="GO" id="GO:0007165">
    <property type="term" value="P:signal transduction"/>
    <property type="evidence" value="ECO:0007669"/>
    <property type="project" value="UniProtKB-KW"/>
</dbReference>
<dbReference type="Pfam" id="PF02949">
    <property type="entry name" value="7tm_6"/>
    <property type="match status" value="1"/>
</dbReference>
<dbReference type="AlphaFoldDB" id="A0A6G1LQP9"/>
<evidence type="ECO:0000256" key="6">
    <source>
        <dbReference type="ARBA" id="ARBA00022989"/>
    </source>
</evidence>
<dbReference type="GO" id="GO:0005549">
    <property type="term" value="F:odorant binding"/>
    <property type="evidence" value="ECO:0007669"/>
    <property type="project" value="InterPro"/>
</dbReference>
<feature type="transmembrane region" description="Helical" evidence="10">
    <location>
        <begin position="59"/>
        <end position="80"/>
    </location>
</feature>
<evidence type="ECO:0000256" key="2">
    <source>
        <dbReference type="ARBA" id="ARBA00022475"/>
    </source>
</evidence>
<reference evidence="11 12" key="1">
    <citation type="submission" date="2019-08" db="EMBL/GenBank/DDBJ databases">
        <title>High quality draft denovo assembly of Nylanderia fulva.</title>
        <authorList>
            <person name="Vargo E.L."/>
            <person name="Tarone A.M."/>
            <person name="Konganti K.R."/>
        </authorList>
    </citation>
    <scope>NUCLEOTIDE SEQUENCE [LARGE SCALE GENOMIC DNA]</scope>
    <source>
        <strain evidence="11">TAMU-Nful-2015</strain>
        <tissue evidence="11">Whole body</tissue>
    </source>
</reference>
<comment type="caution">
    <text evidence="11">The sequence shown here is derived from an EMBL/GenBank/DDBJ whole genome shotgun (WGS) entry which is preliminary data.</text>
</comment>
<gene>
    <name evidence="11" type="primary">Or-246</name>
    <name evidence="11" type="synonym">Nful_v1.0-Or-246</name>
    <name evidence="11" type="ORF">NFUL_NFUL000257</name>
</gene>
<evidence type="ECO:0000256" key="8">
    <source>
        <dbReference type="ARBA" id="ARBA00023170"/>
    </source>
</evidence>
<keyword evidence="3 10" id="KW-0716">Sensory transduction</keyword>
<feature type="transmembrane region" description="Helical" evidence="10">
    <location>
        <begin position="32"/>
        <end position="53"/>
    </location>
</feature>
<dbReference type="PANTHER" id="PTHR21137:SF35">
    <property type="entry name" value="ODORANT RECEPTOR 19A-RELATED"/>
    <property type="match status" value="1"/>
</dbReference>
<organism evidence="11 12">
    <name type="scientific">Nylanderia fulva</name>
    <dbReference type="NCBI Taxonomy" id="613905"/>
    <lineage>
        <taxon>Eukaryota</taxon>
        <taxon>Metazoa</taxon>
        <taxon>Ecdysozoa</taxon>
        <taxon>Arthropoda</taxon>
        <taxon>Hexapoda</taxon>
        <taxon>Insecta</taxon>
        <taxon>Pterygota</taxon>
        <taxon>Neoptera</taxon>
        <taxon>Endopterygota</taxon>
        <taxon>Hymenoptera</taxon>
        <taxon>Apocrita</taxon>
        <taxon>Aculeata</taxon>
        <taxon>Formicoidea</taxon>
        <taxon>Formicidae</taxon>
        <taxon>Formicinae</taxon>
        <taxon>Nylanderia</taxon>
    </lineage>
</organism>
<evidence type="ECO:0000256" key="9">
    <source>
        <dbReference type="ARBA" id="ARBA00023224"/>
    </source>
</evidence>
<keyword evidence="8 10" id="KW-0675">Receptor</keyword>
<feature type="transmembrane region" description="Helical" evidence="10">
    <location>
        <begin position="178"/>
        <end position="204"/>
    </location>
</feature>
<keyword evidence="7 10" id="KW-0472">Membrane</keyword>
<accession>A0A6G1LQP9</accession>
<evidence type="ECO:0000256" key="10">
    <source>
        <dbReference type="RuleBase" id="RU351113"/>
    </source>
</evidence>
<sequence length="391" mass="45537">MSLYDNRYYHLNKTFLSILGQWPFQSRLEGNAFLAITLFFTCSLTAIELWGLIAGISDINIFMQNAAPLLVNSLVFVKLFNSIYNKYKMKALLENIEQTWKAINIGPESDILRNYAEQSRSLTIKYAFFLYFGWIFYSMMPFFIKGIYLFLPTNETYEIKYIFRVEHVIDVDKHLHILMLHAVVSVFFIVSIPVAVDGIFILYIQHTLALIEIIRYNLKRIQSSKIVILEPDIADDEAYHVLIRCIKSYNRVLQLIFRSFIIYLRNMQFLLLGNIMISLSFSAAEALMMKNQFDELLRMVGSNVAQLTHVFSLSLLCQKLTDYSSGLQEAVYNCNWYEISLRSRQLLRFTLMRTLKPCQIKAGKLHVMSLQNFGSILRISVSYFTMLTSVQ</sequence>
<evidence type="ECO:0000256" key="4">
    <source>
        <dbReference type="ARBA" id="ARBA00022692"/>
    </source>
</evidence>
<keyword evidence="9 10" id="KW-0807">Transducer</keyword>